<organism evidence="1">
    <name type="scientific">Arundo donax</name>
    <name type="common">Giant reed</name>
    <name type="synonym">Donax arundinaceus</name>
    <dbReference type="NCBI Taxonomy" id="35708"/>
    <lineage>
        <taxon>Eukaryota</taxon>
        <taxon>Viridiplantae</taxon>
        <taxon>Streptophyta</taxon>
        <taxon>Embryophyta</taxon>
        <taxon>Tracheophyta</taxon>
        <taxon>Spermatophyta</taxon>
        <taxon>Magnoliopsida</taxon>
        <taxon>Liliopsida</taxon>
        <taxon>Poales</taxon>
        <taxon>Poaceae</taxon>
        <taxon>PACMAD clade</taxon>
        <taxon>Arundinoideae</taxon>
        <taxon>Arundineae</taxon>
        <taxon>Arundo</taxon>
    </lineage>
</organism>
<proteinExistence type="predicted"/>
<sequence length="28" mass="3309">MDSKLIFRLDKCFLTKTPLCSMNFRNSV</sequence>
<evidence type="ECO:0000313" key="1">
    <source>
        <dbReference type="EMBL" id="JAD48641.1"/>
    </source>
</evidence>
<dbReference type="EMBL" id="GBRH01249254">
    <property type="protein sequence ID" value="JAD48641.1"/>
    <property type="molecule type" value="Transcribed_RNA"/>
</dbReference>
<accession>A0A0A9AC26</accession>
<dbReference type="AlphaFoldDB" id="A0A0A9AC26"/>
<reference evidence="1" key="1">
    <citation type="submission" date="2014-09" db="EMBL/GenBank/DDBJ databases">
        <authorList>
            <person name="Magalhaes I.L.F."/>
            <person name="Oliveira U."/>
            <person name="Santos F.R."/>
            <person name="Vidigal T.H.D.A."/>
            <person name="Brescovit A.D."/>
            <person name="Santos A.J."/>
        </authorList>
    </citation>
    <scope>NUCLEOTIDE SEQUENCE</scope>
    <source>
        <tissue evidence="1">Shoot tissue taken approximately 20 cm above the soil surface</tissue>
    </source>
</reference>
<name>A0A0A9AC26_ARUDO</name>
<protein>
    <submittedName>
        <fullName evidence="1">Uncharacterized protein</fullName>
    </submittedName>
</protein>
<reference evidence="1" key="2">
    <citation type="journal article" date="2015" name="Data Brief">
        <title>Shoot transcriptome of the giant reed, Arundo donax.</title>
        <authorList>
            <person name="Barrero R.A."/>
            <person name="Guerrero F.D."/>
            <person name="Moolhuijzen P."/>
            <person name="Goolsby J.A."/>
            <person name="Tidwell J."/>
            <person name="Bellgard S.E."/>
            <person name="Bellgard M.I."/>
        </authorList>
    </citation>
    <scope>NUCLEOTIDE SEQUENCE</scope>
    <source>
        <tissue evidence="1">Shoot tissue taken approximately 20 cm above the soil surface</tissue>
    </source>
</reference>